<feature type="region of interest" description="Disordered" evidence="1">
    <location>
        <begin position="21"/>
        <end position="46"/>
    </location>
</feature>
<evidence type="ECO:0000313" key="3">
    <source>
        <dbReference type="EMBL" id="QEC75557.1"/>
    </source>
</evidence>
<organism evidence="3 4">
    <name type="scientific">Mucilaginibacter ginsenosidivorax</name>
    <dbReference type="NCBI Taxonomy" id="862126"/>
    <lineage>
        <taxon>Bacteria</taxon>
        <taxon>Pseudomonadati</taxon>
        <taxon>Bacteroidota</taxon>
        <taxon>Sphingobacteriia</taxon>
        <taxon>Sphingobacteriales</taxon>
        <taxon>Sphingobacteriaceae</taxon>
        <taxon>Mucilaginibacter</taxon>
    </lineage>
</organism>
<evidence type="ECO:0000256" key="1">
    <source>
        <dbReference type="SAM" id="MobiDB-lite"/>
    </source>
</evidence>
<dbReference type="AlphaFoldDB" id="A0A5B8VVF2"/>
<proteinExistence type="predicted"/>
<evidence type="ECO:0000256" key="2">
    <source>
        <dbReference type="SAM" id="SignalP"/>
    </source>
</evidence>
<sequence length="207" mass="23186">MKAIALLSTLLIILFFSSCNSTPSKDTSTPKNDMPEPLKDDKSDFSLKRMPSGSLMDEIYDDLAKKDPQLQKLEEQLTHFNSGIADSLKAFNNYAAKSDNYYLSANESLTAIKDTVLRAQLSALIADSKSKYMDKISRFTSLKAHIDSNQIKIGDYHAVLKIVATLPVVENYQDKSMPDITSTANLANEAQHLRVKTMQLARKYQKK</sequence>
<gene>
    <name evidence="3" type="ORF">FSB76_06200</name>
</gene>
<protein>
    <recommendedName>
        <fullName evidence="5">Lipoprotein</fullName>
    </recommendedName>
</protein>
<keyword evidence="2" id="KW-0732">Signal</keyword>
<evidence type="ECO:0008006" key="5">
    <source>
        <dbReference type="Google" id="ProtNLM"/>
    </source>
</evidence>
<dbReference type="RefSeq" id="WP_147052722.1">
    <property type="nucleotide sequence ID" value="NZ_CP042437.1"/>
</dbReference>
<dbReference type="KEGG" id="mgk:FSB76_06200"/>
<dbReference type="EMBL" id="CP042437">
    <property type="protein sequence ID" value="QEC75557.1"/>
    <property type="molecule type" value="Genomic_DNA"/>
</dbReference>
<dbReference type="Proteomes" id="UP000321362">
    <property type="component" value="Chromosome"/>
</dbReference>
<feature type="signal peptide" evidence="2">
    <location>
        <begin position="1"/>
        <end position="21"/>
    </location>
</feature>
<dbReference type="PROSITE" id="PS51257">
    <property type="entry name" value="PROKAR_LIPOPROTEIN"/>
    <property type="match status" value="1"/>
</dbReference>
<evidence type="ECO:0000313" key="4">
    <source>
        <dbReference type="Proteomes" id="UP000321362"/>
    </source>
</evidence>
<reference evidence="3 4" key="1">
    <citation type="journal article" date="2013" name="J. Microbiol.">
        <title>Mucilaginibacter ginsenosidivorax sp. nov., with ginsenoside converting activity isolated from sediment.</title>
        <authorList>
            <person name="Kim J.K."/>
            <person name="Choi T.E."/>
            <person name="Liu Q.M."/>
            <person name="Park H.Y."/>
            <person name="Yi T.H."/>
            <person name="Yoon M.H."/>
            <person name="Kim S.C."/>
            <person name="Im W.T."/>
        </authorList>
    </citation>
    <scope>NUCLEOTIDE SEQUENCE [LARGE SCALE GENOMIC DNA]</scope>
    <source>
        <strain evidence="3 4">KHI28</strain>
    </source>
</reference>
<keyword evidence="4" id="KW-1185">Reference proteome</keyword>
<feature type="compositionally biased region" description="Polar residues" evidence="1">
    <location>
        <begin position="21"/>
        <end position="31"/>
    </location>
</feature>
<name>A0A5B8VVF2_9SPHI</name>
<dbReference type="OrthoDB" id="1354837at2"/>
<feature type="chain" id="PRO_5023098958" description="Lipoprotein" evidence="2">
    <location>
        <begin position="22"/>
        <end position="207"/>
    </location>
</feature>
<accession>A0A5B8VVF2</accession>
<feature type="compositionally biased region" description="Basic and acidic residues" evidence="1">
    <location>
        <begin position="33"/>
        <end position="46"/>
    </location>
</feature>